<organism evidence="1 2">
    <name type="scientific">Agrobacterium tumefaciens</name>
    <dbReference type="NCBI Taxonomy" id="358"/>
    <lineage>
        <taxon>Bacteria</taxon>
        <taxon>Pseudomonadati</taxon>
        <taxon>Pseudomonadota</taxon>
        <taxon>Alphaproteobacteria</taxon>
        <taxon>Hyphomicrobiales</taxon>
        <taxon>Rhizobiaceae</taxon>
        <taxon>Rhizobium/Agrobacterium group</taxon>
        <taxon>Agrobacterium</taxon>
        <taxon>Agrobacterium tumefaciens complex</taxon>
    </lineage>
</organism>
<dbReference type="InterPro" id="IPR027417">
    <property type="entry name" value="P-loop_NTPase"/>
</dbReference>
<evidence type="ECO:0000313" key="2">
    <source>
        <dbReference type="Proteomes" id="UP000298579"/>
    </source>
</evidence>
<dbReference type="EMBL" id="CP039898">
    <property type="protein sequence ID" value="QCL81992.1"/>
    <property type="molecule type" value="Genomic_DNA"/>
</dbReference>
<dbReference type="Gene3D" id="3.40.50.300">
    <property type="entry name" value="P-loop containing nucleotide triphosphate hydrolases"/>
    <property type="match status" value="1"/>
</dbReference>
<evidence type="ECO:0000313" key="1">
    <source>
        <dbReference type="EMBL" id="QCL81992.1"/>
    </source>
</evidence>
<dbReference type="SUPFAM" id="SSF52540">
    <property type="entry name" value="P-loop containing nucleoside triphosphate hydrolases"/>
    <property type="match status" value="1"/>
</dbReference>
<protein>
    <recommendedName>
        <fullName evidence="3">AAA+ ATPase domain-containing protein</fullName>
    </recommendedName>
</protein>
<dbReference type="AlphaFoldDB" id="A0AAE6EHL8"/>
<evidence type="ECO:0008006" key="3">
    <source>
        <dbReference type="Google" id="ProtNLM"/>
    </source>
</evidence>
<reference evidence="1 2" key="1">
    <citation type="submission" date="2019-04" db="EMBL/GenBank/DDBJ databases">
        <title>Complete genome sequence of Agrobacterium tumefaciens CFBP5877.</title>
        <authorList>
            <person name="Huang Y.-Y."/>
            <person name="Chiang H.-Y."/>
            <person name="Chou L."/>
            <person name="Lai E.-M."/>
            <person name="Kuo C.-H."/>
        </authorList>
    </citation>
    <scope>NUCLEOTIDE SEQUENCE [LARGE SCALE GENOMIC DNA]</scope>
    <source>
        <strain evidence="1 2">CFBP5877</strain>
    </source>
</reference>
<name>A0AAE6EHL8_AGRTU</name>
<proteinExistence type="predicted"/>
<sequence>MSWKSRTISAQHVTFVRRSNPRQQRTPPRPLQPWMMTTNWTSTQSICVSKRRSDLMNPHPANSMLEFLRSTMDPAQLMRSELLAKLENFYVATKMDDKFSLEFSIMISEIAAGNMPEGYAIAVPGKSGSGKSTMIRHRLKTHPGLQPYVDQYGNKKQACLWVKTPAGCSMKSLGEHALKAAGYPGGALKNETAIWDKLRDALMVKEYKIVFFDEFQHVLHAPTSKSKEHPANQIKAIMQSDTWPVWLILSGVDDMMGVIEADPHQQTSRRTRVVEMELLTEHEIPFVASVLNELCSTVGFAPSFKPTRKFITRLMHGGLQRFGMVVQLMKLSIQSAIFDDKTFHHKVINHDHFADGYRRLSNCDDNTNVFIAEDWFNIVREVDENGRLTTTR</sequence>
<dbReference type="Pfam" id="PF05621">
    <property type="entry name" value="TniB"/>
    <property type="match status" value="1"/>
</dbReference>
<accession>A0AAE6EHL8</accession>
<dbReference type="InterPro" id="IPR008868">
    <property type="entry name" value="TniB"/>
</dbReference>
<dbReference type="Proteomes" id="UP000298579">
    <property type="component" value="Chromosome linear"/>
</dbReference>
<gene>
    <name evidence="1" type="ORF">CFBP5877_23285</name>
</gene>